<keyword evidence="1" id="KW-0812">Transmembrane</keyword>
<proteinExistence type="predicted"/>
<comment type="caution">
    <text evidence="2">The sequence shown here is derived from an EMBL/GenBank/DDBJ whole genome shotgun (WGS) entry which is preliminary data.</text>
</comment>
<dbReference type="RefSeq" id="WP_184837496.1">
    <property type="nucleotide sequence ID" value="NZ_JACHMN010000002.1"/>
</dbReference>
<keyword evidence="1" id="KW-0472">Membrane</keyword>
<feature type="transmembrane region" description="Helical" evidence="1">
    <location>
        <begin position="218"/>
        <end position="238"/>
    </location>
</feature>
<sequence>MDLDAFVAEHQGEWRRLEQLSRRRRLNAREVDELVVLYQRAATHLSAVRTRMPDPSLQARLTRLVLTARGAVTGSEGFSWRSVQRFFVRDFPLVVYQARAWWIGSAVVSLLLAAVMGTLVVADPDIAAAFFDEKQIDQIVHQDFEGYYSEFFAPNFAASLWTHNAWLAAQCFAGGVLLLPVLYLLFTNAMNLGVMGGLMIGHGRADAFFGLITPHGLLELTSLFIAAGLGLRIGFAWIAPGPELSRGRAVARAARTGMVGALGLFAAFFVSALLEAFLTPSPMPYLLKDSLGAIVWLAFLAYVWTLGRRAQRLGLTGDIEN</sequence>
<feature type="transmembrane region" description="Helical" evidence="1">
    <location>
        <begin position="290"/>
        <end position="307"/>
    </location>
</feature>
<organism evidence="2 3">
    <name type="scientific">Allocatelliglobosispora scoriae</name>
    <dbReference type="NCBI Taxonomy" id="643052"/>
    <lineage>
        <taxon>Bacteria</taxon>
        <taxon>Bacillati</taxon>
        <taxon>Actinomycetota</taxon>
        <taxon>Actinomycetes</taxon>
        <taxon>Micromonosporales</taxon>
        <taxon>Micromonosporaceae</taxon>
        <taxon>Allocatelliglobosispora</taxon>
    </lineage>
</organism>
<feature type="transmembrane region" description="Helical" evidence="1">
    <location>
        <begin position="259"/>
        <end position="278"/>
    </location>
</feature>
<evidence type="ECO:0000313" key="2">
    <source>
        <dbReference type="EMBL" id="MBB5870243.1"/>
    </source>
</evidence>
<gene>
    <name evidence="2" type="ORF">F4553_003622</name>
</gene>
<keyword evidence="1" id="KW-1133">Transmembrane helix</keyword>
<feature type="transmembrane region" description="Helical" evidence="1">
    <location>
        <begin position="100"/>
        <end position="122"/>
    </location>
</feature>
<dbReference type="AlphaFoldDB" id="A0A841BTJ7"/>
<accession>A0A841BTJ7</accession>
<dbReference type="PANTHER" id="PTHR35337">
    <property type="entry name" value="SLR1478 PROTEIN"/>
    <property type="match status" value="1"/>
</dbReference>
<dbReference type="PANTHER" id="PTHR35337:SF1">
    <property type="entry name" value="SLR1478 PROTEIN"/>
    <property type="match status" value="1"/>
</dbReference>
<dbReference type="Proteomes" id="UP000587527">
    <property type="component" value="Unassembled WGS sequence"/>
</dbReference>
<dbReference type="InterPro" id="IPR002798">
    <property type="entry name" value="SpoIIM-like"/>
</dbReference>
<dbReference type="EMBL" id="JACHMN010000002">
    <property type="protein sequence ID" value="MBB5870243.1"/>
    <property type="molecule type" value="Genomic_DNA"/>
</dbReference>
<feature type="transmembrane region" description="Helical" evidence="1">
    <location>
        <begin position="165"/>
        <end position="185"/>
    </location>
</feature>
<evidence type="ECO:0000313" key="3">
    <source>
        <dbReference type="Proteomes" id="UP000587527"/>
    </source>
</evidence>
<evidence type="ECO:0000256" key="1">
    <source>
        <dbReference type="SAM" id="Phobius"/>
    </source>
</evidence>
<protein>
    <submittedName>
        <fullName evidence="2">Putative membrane protein SpoIIM required for sporulation</fullName>
    </submittedName>
</protein>
<reference evidence="2 3" key="1">
    <citation type="submission" date="2020-08" db="EMBL/GenBank/DDBJ databases">
        <title>Sequencing the genomes of 1000 actinobacteria strains.</title>
        <authorList>
            <person name="Klenk H.-P."/>
        </authorList>
    </citation>
    <scope>NUCLEOTIDE SEQUENCE [LARGE SCALE GENOMIC DNA]</scope>
    <source>
        <strain evidence="2 3">DSM 45362</strain>
    </source>
</reference>
<name>A0A841BTJ7_9ACTN</name>
<dbReference type="Pfam" id="PF01944">
    <property type="entry name" value="SpoIIM"/>
    <property type="match status" value="1"/>
</dbReference>
<keyword evidence="3" id="KW-1185">Reference proteome</keyword>